<feature type="transmembrane region" description="Helical" evidence="4">
    <location>
        <begin position="77"/>
        <end position="98"/>
    </location>
</feature>
<dbReference type="GO" id="GO:0051707">
    <property type="term" value="P:response to other organism"/>
    <property type="evidence" value="ECO:0007669"/>
    <property type="project" value="UniProtKB-ARBA"/>
</dbReference>
<evidence type="ECO:0000256" key="1">
    <source>
        <dbReference type="ARBA" id="ARBA00022614"/>
    </source>
</evidence>
<sequence length="543" mass="60541">MLPRESPQRNQKLEERKKEIKADKSKKSLTTQHSLIKTTTHPLTHSNYSLHFKFISYLHNPKKKKPKNQMPQISYSYSYILVLIFLNLCINTISITHWEDIQSLKHFKLGINPNSVSPGSCISTWDFSFDPCDTLSTERFTCGIRCDVAFSNVSRVTDLTLDRAGYSGSLTPNLNLPYLTTLDLTNNYFTGSIHPGSFSKLTRLTRLSLSSNSFNESIPDSVNSFPDSLEELYLDNNNLHGPVPHSLNTLKNLKRLELQNNQLSNSLPELTQLANLSFLDVSNNLISGELPASFPANIIQLTMRNNTLQGNIPANLLKDSVYLQVLDLSYNNLTGILPQELFTHPSLQQLTLSNNFFKWVPSFAEFGSAKDRKGKNVNKRVKKEGSLFSLPRESKKLNKRVNEGGSLFSLPSESELIAIDLSNNDLHGYLPVFMGYMPKLSALSLENNKFSGVIPVQYAVKAVMDMGGSGGAGELAPFERLLLGGNYLFGLIPGPLLRLRTGSDVMIELGDNCLYECPVSFYFCGGGSQKSLMECKTFSPVIP</sequence>
<keyword evidence="1" id="KW-0433">Leucine-rich repeat</keyword>
<keyword evidence="4" id="KW-1133">Transmembrane helix</keyword>
<dbReference type="InterPro" id="IPR032675">
    <property type="entry name" value="LRR_dom_sf"/>
</dbReference>
<organism evidence="5 6">
    <name type="scientific">Artemisia annua</name>
    <name type="common">Sweet wormwood</name>
    <dbReference type="NCBI Taxonomy" id="35608"/>
    <lineage>
        <taxon>Eukaryota</taxon>
        <taxon>Viridiplantae</taxon>
        <taxon>Streptophyta</taxon>
        <taxon>Embryophyta</taxon>
        <taxon>Tracheophyta</taxon>
        <taxon>Spermatophyta</taxon>
        <taxon>Magnoliopsida</taxon>
        <taxon>eudicotyledons</taxon>
        <taxon>Gunneridae</taxon>
        <taxon>Pentapetalae</taxon>
        <taxon>asterids</taxon>
        <taxon>campanulids</taxon>
        <taxon>Asterales</taxon>
        <taxon>Asteraceae</taxon>
        <taxon>Asteroideae</taxon>
        <taxon>Anthemideae</taxon>
        <taxon>Artemisiinae</taxon>
        <taxon>Artemisia</taxon>
    </lineage>
</organism>
<dbReference type="Proteomes" id="UP000245207">
    <property type="component" value="Unassembled WGS sequence"/>
</dbReference>
<dbReference type="Pfam" id="PF00560">
    <property type="entry name" value="LRR_1"/>
    <property type="match status" value="3"/>
</dbReference>
<reference evidence="5 6" key="1">
    <citation type="journal article" date="2018" name="Mol. Plant">
        <title>The genome of Artemisia annua provides insight into the evolution of Asteraceae family and artemisinin biosynthesis.</title>
        <authorList>
            <person name="Shen Q."/>
            <person name="Zhang L."/>
            <person name="Liao Z."/>
            <person name="Wang S."/>
            <person name="Yan T."/>
            <person name="Shi P."/>
            <person name="Liu M."/>
            <person name="Fu X."/>
            <person name="Pan Q."/>
            <person name="Wang Y."/>
            <person name="Lv Z."/>
            <person name="Lu X."/>
            <person name="Zhang F."/>
            <person name="Jiang W."/>
            <person name="Ma Y."/>
            <person name="Chen M."/>
            <person name="Hao X."/>
            <person name="Li L."/>
            <person name="Tang Y."/>
            <person name="Lv G."/>
            <person name="Zhou Y."/>
            <person name="Sun X."/>
            <person name="Brodelius P.E."/>
            <person name="Rose J.K.C."/>
            <person name="Tang K."/>
        </authorList>
    </citation>
    <scope>NUCLEOTIDE SEQUENCE [LARGE SCALE GENOMIC DNA]</scope>
    <source>
        <strain evidence="6">cv. Huhao1</strain>
        <tissue evidence="5">Leaf</tissue>
    </source>
</reference>
<dbReference type="GO" id="GO:0006952">
    <property type="term" value="P:defense response"/>
    <property type="evidence" value="ECO:0007669"/>
    <property type="project" value="UniProtKB-ARBA"/>
</dbReference>
<evidence type="ECO:0000313" key="6">
    <source>
        <dbReference type="Proteomes" id="UP000245207"/>
    </source>
</evidence>
<dbReference type="SUPFAM" id="SSF52058">
    <property type="entry name" value="L domain-like"/>
    <property type="match status" value="1"/>
</dbReference>
<evidence type="ECO:0000256" key="3">
    <source>
        <dbReference type="SAM" id="MobiDB-lite"/>
    </source>
</evidence>
<accession>A0A2U1M5I5</accession>
<dbReference type="PANTHER" id="PTHR48009:SF7">
    <property type="entry name" value="LEUCINE-RICH REPEAT (LRR) FAMILY PROTEIN"/>
    <property type="match status" value="1"/>
</dbReference>
<dbReference type="OrthoDB" id="676979at2759"/>
<keyword evidence="2" id="KW-0677">Repeat</keyword>
<evidence type="ECO:0000256" key="2">
    <source>
        <dbReference type="ARBA" id="ARBA00022737"/>
    </source>
</evidence>
<name>A0A2U1M5I5_ARTAN</name>
<dbReference type="PANTHER" id="PTHR48009">
    <property type="entry name" value="LEUCINE-RICH REPEAT (LRR) FAMILY PROTEIN"/>
    <property type="match status" value="1"/>
</dbReference>
<dbReference type="Pfam" id="PF13855">
    <property type="entry name" value="LRR_8"/>
    <property type="match status" value="1"/>
</dbReference>
<evidence type="ECO:0000313" key="5">
    <source>
        <dbReference type="EMBL" id="PWA56511.1"/>
    </source>
</evidence>
<keyword evidence="6" id="KW-1185">Reference proteome</keyword>
<feature type="region of interest" description="Disordered" evidence="3">
    <location>
        <begin position="1"/>
        <end position="31"/>
    </location>
</feature>
<dbReference type="InterPro" id="IPR003591">
    <property type="entry name" value="Leu-rich_rpt_typical-subtyp"/>
</dbReference>
<dbReference type="AlphaFoldDB" id="A0A2U1M5I5"/>
<evidence type="ECO:0000256" key="4">
    <source>
        <dbReference type="SAM" id="Phobius"/>
    </source>
</evidence>
<dbReference type="STRING" id="35608.A0A2U1M5I5"/>
<dbReference type="SMART" id="SM00369">
    <property type="entry name" value="LRR_TYP"/>
    <property type="match status" value="5"/>
</dbReference>
<keyword evidence="4" id="KW-0812">Transmembrane</keyword>
<dbReference type="PROSITE" id="PS51450">
    <property type="entry name" value="LRR"/>
    <property type="match status" value="2"/>
</dbReference>
<keyword evidence="4" id="KW-0472">Membrane</keyword>
<dbReference type="InterPro" id="IPR053213">
    <property type="entry name" value="RLP29"/>
</dbReference>
<dbReference type="EMBL" id="PKPP01006436">
    <property type="protein sequence ID" value="PWA56511.1"/>
    <property type="molecule type" value="Genomic_DNA"/>
</dbReference>
<comment type="caution">
    <text evidence="5">The sequence shown here is derived from an EMBL/GenBank/DDBJ whole genome shotgun (WGS) entry which is preliminary data.</text>
</comment>
<dbReference type="Gene3D" id="3.80.10.10">
    <property type="entry name" value="Ribonuclease Inhibitor"/>
    <property type="match status" value="3"/>
</dbReference>
<proteinExistence type="predicted"/>
<dbReference type="InterPro" id="IPR001611">
    <property type="entry name" value="Leu-rich_rpt"/>
</dbReference>
<protein>
    <submittedName>
        <fullName evidence="5">Leucine-rich repeat domain, L domain-like protein</fullName>
    </submittedName>
</protein>
<gene>
    <name evidence="5" type="ORF">CTI12_AA419860</name>
</gene>
<feature type="compositionally biased region" description="Basic and acidic residues" evidence="3">
    <location>
        <begin position="11"/>
        <end position="26"/>
    </location>
</feature>